<dbReference type="Pfam" id="PF20250">
    <property type="entry name" value="FapA_N"/>
    <property type="match status" value="1"/>
</dbReference>
<gene>
    <name evidence="3" type="ORF">Gferi_07505</name>
</gene>
<dbReference type="Pfam" id="PF03961">
    <property type="entry name" value="FapA"/>
    <property type="match status" value="1"/>
</dbReference>
<feature type="domain" description="Flagellar Assembly Protein A N-terminal region" evidence="2">
    <location>
        <begin position="70"/>
        <end position="242"/>
    </location>
</feature>
<keyword evidence="4" id="KW-1185">Reference proteome</keyword>
<dbReference type="PANTHER" id="PTHR38032">
    <property type="entry name" value="POLYMERASE-RELATED"/>
    <property type="match status" value="1"/>
</dbReference>
<protein>
    <recommendedName>
        <fullName evidence="2">Flagellar Assembly Protein A N-terminal region domain-containing protein</fullName>
    </recommendedName>
</protein>
<evidence type="ECO:0000313" key="3">
    <source>
        <dbReference type="EMBL" id="AOT69429.1"/>
    </source>
</evidence>
<dbReference type="Proteomes" id="UP000095743">
    <property type="component" value="Chromosome"/>
</dbReference>
<keyword evidence="1" id="KW-0175">Coiled coil</keyword>
<dbReference type="KEGG" id="gfe:Gferi_07505"/>
<dbReference type="EMBL" id="CP017269">
    <property type="protein sequence ID" value="AOT69429.1"/>
    <property type="molecule type" value="Genomic_DNA"/>
</dbReference>
<feature type="coiled-coil region" evidence="1">
    <location>
        <begin position="403"/>
        <end position="437"/>
    </location>
</feature>
<dbReference type="InterPro" id="IPR046866">
    <property type="entry name" value="FapA_N"/>
</dbReference>
<sequence length="525" mass="59244">MLMQNEFFSISERDGKLYITPFGTGFPIRDFQRIIEAYPRIHVTNFLALKKALEEPGKNAVEFGKLKPQIDITISPDNLEAKIHINLTAEEFEEHKEQVVKELLELLEKNKIVYGILYDVINKDLSVKTDIVIARGVLPKSGADASINYLDLPEKRPKITDDGSVDYYEMNLFRHVEKGERLGEKVLPRAGEPGMNIKGDILPAKAGNDRTLRFDKESVEVLEVEGRVLLLAKITGALQVKEGKIGVVDHLIIHGNIGYETGNINFKGYVTIEGIVEDGFSVQAGKDISILGDIGIGAVEKIVSNEGSIYIKGGISGKGKTYIEARQNVFTKYANNCTIKAGDTISIGYYTVDSQLEADNIVIEAKNGRTIGGSIEAKTKVALRTVGNIYDKKTYVKVYGFDRKAMKQELDKLLMNYKKLLEQAEKNERELKIYETALSSTDEIRNTEEYIRFYKNHEELLHKIFLLEEERKSLMRMLTSKGDGEISIFEKAYPQTFLEIKNIQKRIKEVTTGTFYAVDNQLIFD</sequence>
<reference evidence="3 4" key="1">
    <citation type="submission" date="2016-09" db="EMBL/GenBank/DDBJ databases">
        <title>Genomic analysis reveals versatility of anaerobic energy metabolism of Geosporobacter ferrireducens IRF9 of phylum Firmicutes.</title>
        <authorList>
            <person name="Kim S.-J."/>
        </authorList>
    </citation>
    <scope>NUCLEOTIDE SEQUENCE [LARGE SCALE GENOMIC DNA]</scope>
    <source>
        <strain evidence="3 4">IRF9</strain>
    </source>
</reference>
<dbReference type="PANTHER" id="PTHR38032:SF1">
    <property type="entry name" value="RNA-BINDING PROTEIN KHPB N-TERMINAL DOMAIN-CONTAINING PROTEIN"/>
    <property type="match status" value="1"/>
</dbReference>
<proteinExistence type="predicted"/>
<accession>A0A1D8GEU1</accession>
<dbReference type="RefSeq" id="WP_069975079.1">
    <property type="nucleotide sequence ID" value="NZ_CP017269.1"/>
</dbReference>
<dbReference type="InterPro" id="IPR046865">
    <property type="entry name" value="FapA_b_solenoid"/>
</dbReference>
<dbReference type="AlphaFoldDB" id="A0A1D8GEU1"/>
<dbReference type="InterPro" id="IPR005646">
    <property type="entry name" value="FapA"/>
</dbReference>
<evidence type="ECO:0000313" key="4">
    <source>
        <dbReference type="Proteomes" id="UP000095743"/>
    </source>
</evidence>
<organism evidence="3 4">
    <name type="scientific">Geosporobacter ferrireducens</name>
    <dbReference type="NCBI Taxonomy" id="1424294"/>
    <lineage>
        <taxon>Bacteria</taxon>
        <taxon>Bacillati</taxon>
        <taxon>Bacillota</taxon>
        <taxon>Clostridia</taxon>
        <taxon>Peptostreptococcales</taxon>
        <taxon>Thermotaleaceae</taxon>
        <taxon>Geosporobacter</taxon>
    </lineage>
</organism>
<evidence type="ECO:0000259" key="2">
    <source>
        <dbReference type="Pfam" id="PF20250"/>
    </source>
</evidence>
<name>A0A1D8GEU1_9FIRM</name>
<evidence type="ECO:0000256" key="1">
    <source>
        <dbReference type="SAM" id="Coils"/>
    </source>
</evidence>
<dbReference type="STRING" id="1424294.Gferi_07505"/>